<evidence type="ECO:0000256" key="1">
    <source>
        <dbReference type="ARBA" id="ARBA00004141"/>
    </source>
</evidence>
<evidence type="ECO:0000256" key="3">
    <source>
        <dbReference type="ARBA" id="ARBA00022989"/>
    </source>
</evidence>
<feature type="transmembrane region" description="Helical" evidence="5">
    <location>
        <begin position="180"/>
        <end position="200"/>
    </location>
</feature>
<accession>A0A923HCY3</accession>
<comment type="subcellular location">
    <subcellularLocation>
        <location evidence="5">Cell membrane</location>
        <topology evidence="5">Multi-pass membrane protein</topology>
    </subcellularLocation>
    <subcellularLocation>
        <location evidence="1">Membrane</location>
        <topology evidence="1">Multi-pass membrane protein</topology>
    </subcellularLocation>
</comment>
<gene>
    <name evidence="6" type="ORF">H7U19_12155</name>
</gene>
<dbReference type="RefSeq" id="WP_186562761.1">
    <property type="nucleotide sequence ID" value="NZ_JACNMF010000004.1"/>
</dbReference>
<evidence type="ECO:0000256" key="2">
    <source>
        <dbReference type="ARBA" id="ARBA00022692"/>
    </source>
</evidence>
<dbReference type="EMBL" id="JACNMF010000004">
    <property type="protein sequence ID" value="MBC3759164.1"/>
    <property type="molecule type" value="Genomic_DNA"/>
</dbReference>
<feature type="transmembrane region" description="Helical" evidence="5">
    <location>
        <begin position="234"/>
        <end position="252"/>
    </location>
</feature>
<feature type="transmembrane region" description="Helical" evidence="5">
    <location>
        <begin position="78"/>
        <end position="98"/>
    </location>
</feature>
<evidence type="ECO:0000256" key="5">
    <source>
        <dbReference type="RuleBase" id="RU363041"/>
    </source>
</evidence>
<keyword evidence="5" id="KW-1003">Cell membrane</keyword>
<feature type="transmembrane region" description="Helical" evidence="5">
    <location>
        <begin position="207"/>
        <end position="228"/>
    </location>
</feature>
<feature type="transmembrane region" description="Helical" evidence="5">
    <location>
        <begin position="12"/>
        <end position="42"/>
    </location>
</feature>
<reference evidence="6" key="1">
    <citation type="submission" date="2020-08" db="EMBL/GenBank/DDBJ databases">
        <title>Hyunsoonleella sp. strain SJ7 genome sequencing and assembly.</title>
        <authorList>
            <person name="Kim I."/>
        </authorList>
    </citation>
    <scope>NUCLEOTIDE SEQUENCE</scope>
    <source>
        <strain evidence="6">SJ7</strain>
    </source>
</reference>
<dbReference type="InterPro" id="IPR002781">
    <property type="entry name" value="TM_pro_TauE-like"/>
</dbReference>
<dbReference type="AlphaFoldDB" id="A0A923HCY3"/>
<protein>
    <recommendedName>
        <fullName evidence="5">Probable membrane transporter protein</fullName>
    </recommendedName>
</protein>
<comment type="caution">
    <text evidence="6">The sequence shown here is derived from an EMBL/GenBank/DDBJ whole genome shotgun (WGS) entry which is preliminary data.</text>
</comment>
<dbReference type="PANTHER" id="PTHR43701">
    <property type="entry name" value="MEMBRANE TRANSPORTER PROTEIN MJ0441-RELATED"/>
    <property type="match status" value="1"/>
</dbReference>
<evidence type="ECO:0000313" key="7">
    <source>
        <dbReference type="Proteomes" id="UP000656244"/>
    </source>
</evidence>
<keyword evidence="7" id="KW-1185">Reference proteome</keyword>
<keyword evidence="4 5" id="KW-0472">Membrane</keyword>
<organism evidence="6 7">
    <name type="scientific">Hyunsoonleella aquatilis</name>
    <dbReference type="NCBI Taxonomy" id="2762758"/>
    <lineage>
        <taxon>Bacteria</taxon>
        <taxon>Pseudomonadati</taxon>
        <taxon>Bacteroidota</taxon>
        <taxon>Flavobacteriia</taxon>
        <taxon>Flavobacteriales</taxon>
        <taxon>Flavobacteriaceae</taxon>
    </lineage>
</organism>
<feature type="transmembrane region" description="Helical" evidence="5">
    <location>
        <begin position="143"/>
        <end position="168"/>
    </location>
</feature>
<dbReference type="Pfam" id="PF01925">
    <property type="entry name" value="TauE"/>
    <property type="match status" value="1"/>
</dbReference>
<feature type="transmembrane region" description="Helical" evidence="5">
    <location>
        <begin position="104"/>
        <end position="122"/>
    </location>
</feature>
<evidence type="ECO:0000313" key="6">
    <source>
        <dbReference type="EMBL" id="MBC3759164.1"/>
    </source>
</evidence>
<keyword evidence="3 5" id="KW-1133">Transmembrane helix</keyword>
<sequence>MNDYPLDLYSSLLLAIIGVVAGFLNVVAGGGSLITLPVMIFMGLPPNIANATNRIAILWQNVFAIAKFKKAGVIDSKYSLYLGLAAVPGALLGGWLAVDIKGEVFTKILSVVMLVVGALILLGSSLKQKGRSYNQGKDLWIGVLLFFFIGVYGGFIHAGVGFIIILVLDRLMQAPLAKINSVKVIVAFIYTLAVVMLFLFKNVINWQYGLTLAIGTSIGGWLGSYFSIKKGDKWIKVLLFFTIIALSVKLWFYN</sequence>
<dbReference type="InterPro" id="IPR051598">
    <property type="entry name" value="TSUP/Inactive_protease-like"/>
</dbReference>
<comment type="similarity">
    <text evidence="5">Belongs to the 4-toluene sulfonate uptake permease (TSUP) (TC 2.A.102) family.</text>
</comment>
<dbReference type="GO" id="GO:0005886">
    <property type="term" value="C:plasma membrane"/>
    <property type="evidence" value="ECO:0007669"/>
    <property type="project" value="UniProtKB-SubCell"/>
</dbReference>
<proteinExistence type="inferred from homology"/>
<dbReference type="Proteomes" id="UP000656244">
    <property type="component" value="Unassembled WGS sequence"/>
</dbReference>
<keyword evidence="2 5" id="KW-0812">Transmembrane</keyword>
<name>A0A923HCY3_9FLAO</name>
<dbReference type="PANTHER" id="PTHR43701:SF2">
    <property type="entry name" value="MEMBRANE TRANSPORTER PROTEIN YJNA-RELATED"/>
    <property type="match status" value="1"/>
</dbReference>
<evidence type="ECO:0000256" key="4">
    <source>
        <dbReference type="ARBA" id="ARBA00023136"/>
    </source>
</evidence>